<feature type="repeat" description="LDL-receptor class B" evidence="6">
    <location>
        <begin position="159"/>
        <end position="201"/>
    </location>
</feature>
<evidence type="ECO:0000256" key="3">
    <source>
        <dbReference type="ARBA" id="ARBA00022737"/>
    </source>
</evidence>
<proteinExistence type="predicted"/>
<feature type="repeat" description="LDL-receptor class B" evidence="6">
    <location>
        <begin position="29"/>
        <end position="71"/>
    </location>
</feature>
<dbReference type="PANTHER" id="PTHR46513">
    <property type="entry name" value="VITELLOGENIN RECEPTOR-LIKE PROTEIN-RELATED-RELATED"/>
    <property type="match status" value="1"/>
</dbReference>
<evidence type="ECO:0000256" key="6">
    <source>
        <dbReference type="PROSITE-ProRule" id="PRU00461"/>
    </source>
</evidence>
<evidence type="ECO:0000256" key="1">
    <source>
        <dbReference type="ARBA" id="ARBA00022536"/>
    </source>
</evidence>
<feature type="repeat" description="LDL-receptor class B" evidence="6">
    <location>
        <begin position="72"/>
        <end position="114"/>
    </location>
</feature>
<organism evidence="7 8">
    <name type="scientific">Rhinolophus ferrumequinum</name>
    <name type="common">Greater horseshoe bat</name>
    <dbReference type="NCBI Taxonomy" id="59479"/>
    <lineage>
        <taxon>Eukaryota</taxon>
        <taxon>Metazoa</taxon>
        <taxon>Chordata</taxon>
        <taxon>Craniata</taxon>
        <taxon>Vertebrata</taxon>
        <taxon>Euteleostomi</taxon>
        <taxon>Mammalia</taxon>
        <taxon>Eutheria</taxon>
        <taxon>Laurasiatheria</taxon>
        <taxon>Chiroptera</taxon>
        <taxon>Yinpterochiroptera</taxon>
        <taxon>Rhinolophoidea</taxon>
        <taxon>Rhinolophidae</taxon>
        <taxon>Rhinolophinae</taxon>
        <taxon>Rhinolophus</taxon>
    </lineage>
</organism>
<dbReference type="PANTHER" id="PTHR46513:SF5">
    <property type="entry name" value="PRO-EPIDERMAL GROWTH FACTOR"/>
    <property type="match status" value="1"/>
</dbReference>
<accession>A0A7J7ZC40</accession>
<protein>
    <submittedName>
        <fullName evidence="7">Epidermal growth factor</fullName>
    </submittedName>
</protein>
<evidence type="ECO:0000313" key="7">
    <source>
        <dbReference type="EMBL" id="KAF6371649.1"/>
    </source>
</evidence>
<dbReference type="GO" id="GO:0042813">
    <property type="term" value="F:Wnt receptor activity"/>
    <property type="evidence" value="ECO:0007669"/>
    <property type="project" value="TreeGrafter"/>
</dbReference>
<feature type="repeat" description="LDL-receptor class B" evidence="6">
    <location>
        <begin position="115"/>
        <end position="158"/>
    </location>
</feature>
<dbReference type="GO" id="GO:0043410">
    <property type="term" value="P:positive regulation of MAPK cascade"/>
    <property type="evidence" value="ECO:0007669"/>
    <property type="project" value="TreeGrafter"/>
</dbReference>
<dbReference type="Gene3D" id="2.120.10.30">
    <property type="entry name" value="TolB, C-terminal domain"/>
    <property type="match status" value="1"/>
</dbReference>
<name>A0A7J7ZC40_RHIFE</name>
<evidence type="ECO:0000313" key="8">
    <source>
        <dbReference type="Proteomes" id="UP000585614"/>
    </source>
</evidence>
<dbReference type="GO" id="GO:0060070">
    <property type="term" value="P:canonical Wnt signaling pathway"/>
    <property type="evidence" value="ECO:0007669"/>
    <property type="project" value="TreeGrafter"/>
</dbReference>
<keyword evidence="1" id="KW-0245">EGF-like domain</keyword>
<dbReference type="InterPro" id="IPR050778">
    <property type="entry name" value="Cueball_EGF_LRP_Nidogen"/>
</dbReference>
<dbReference type="Pfam" id="PF00058">
    <property type="entry name" value="Ldl_recept_b"/>
    <property type="match status" value="3"/>
</dbReference>
<dbReference type="SMART" id="SM00135">
    <property type="entry name" value="LY"/>
    <property type="match status" value="5"/>
</dbReference>
<dbReference type="InterPro" id="IPR011042">
    <property type="entry name" value="6-blade_b-propeller_TolB-like"/>
</dbReference>
<evidence type="ECO:0000256" key="5">
    <source>
        <dbReference type="ARBA" id="ARBA00023180"/>
    </source>
</evidence>
<dbReference type="GO" id="GO:0008083">
    <property type="term" value="F:growth factor activity"/>
    <property type="evidence" value="ECO:0007669"/>
    <property type="project" value="TreeGrafter"/>
</dbReference>
<dbReference type="SUPFAM" id="SSF63825">
    <property type="entry name" value="YWTD domain"/>
    <property type="match status" value="1"/>
</dbReference>
<dbReference type="Proteomes" id="UP000585614">
    <property type="component" value="Unassembled WGS sequence"/>
</dbReference>
<dbReference type="GO" id="GO:0007173">
    <property type="term" value="P:epidermal growth factor receptor signaling pathway"/>
    <property type="evidence" value="ECO:0007669"/>
    <property type="project" value="TreeGrafter"/>
</dbReference>
<reference evidence="7 8" key="1">
    <citation type="journal article" date="2020" name="Nature">
        <title>Six reference-quality genomes reveal evolution of bat adaptations.</title>
        <authorList>
            <person name="Jebb D."/>
            <person name="Huang Z."/>
            <person name="Pippel M."/>
            <person name="Hughes G.M."/>
            <person name="Lavrichenko K."/>
            <person name="Devanna P."/>
            <person name="Winkler S."/>
            <person name="Jermiin L.S."/>
            <person name="Skirmuntt E.C."/>
            <person name="Katzourakis A."/>
            <person name="Burkitt-Gray L."/>
            <person name="Ray D.A."/>
            <person name="Sullivan K.A.M."/>
            <person name="Roscito J.G."/>
            <person name="Kirilenko B.M."/>
            <person name="Davalos L.M."/>
            <person name="Corthals A.P."/>
            <person name="Power M.L."/>
            <person name="Jones G."/>
            <person name="Ransome R.D."/>
            <person name="Dechmann D.K.N."/>
            <person name="Locatelli A.G."/>
            <person name="Puechmaille S.J."/>
            <person name="Fedrigo O."/>
            <person name="Jarvis E.D."/>
            <person name="Hiller M."/>
            <person name="Vernes S.C."/>
            <person name="Myers E.W."/>
            <person name="Teeling E.C."/>
        </authorList>
    </citation>
    <scope>NUCLEOTIDE SEQUENCE [LARGE SCALE GENOMIC DNA]</scope>
    <source>
        <strain evidence="7">MRhiFer1</strain>
        <tissue evidence="7">Lung</tissue>
    </source>
</reference>
<keyword evidence="2" id="KW-0732">Signal</keyword>
<evidence type="ECO:0000256" key="4">
    <source>
        <dbReference type="ARBA" id="ARBA00023157"/>
    </source>
</evidence>
<dbReference type="AlphaFoldDB" id="A0A7J7ZC40"/>
<dbReference type="InterPro" id="IPR000033">
    <property type="entry name" value="LDLR_classB_rpt"/>
</dbReference>
<dbReference type="GO" id="GO:0017147">
    <property type="term" value="F:Wnt-protein binding"/>
    <property type="evidence" value="ECO:0007669"/>
    <property type="project" value="TreeGrafter"/>
</dbReference>
<gene>
    <name evidence="7" type="ORF">mRhiFer1_004360</name>
</gene>
<keyword evidence="5" id="KW-0325">Glycoprotein</keyword>
<dbReference type="PROSITE" id="PS51120">
    <property type="entry name" value="LDLRB"/>
    <property type="match status" value="4"/>
</dbReference>
<dbReference type="GO" id="GO:0008284">
    <property type="term" value="P:positive regulation of cell population proliferation"/>
    <property type="evidence" value="ECO:0007669"/>
    <property type="project" value="TreeGrafter"/>
</dbReference>
<keyword evidence="4" id="KW-1015">Disulfide bond</keyword>
<evidence type="ECO:0000256" key="2">
    <source>
        <dbReference type="ARBA" id="ARBA00022729"/>
    </source>
</evidence>
<dbReference type="GO" id="GO:0005886">
    <property type="term" value="C:plasma membrane"/>
    <property type="evidence" value="ECO:0007669"/>
    <property type="project" value="TreeGrafter"/>
</dbReference>
<dbReference type="FunFam" id="2.120.10.30:FF:000241">
    <property type="entry name" value="Low-density lipoprotein receptor-related protein 6"/>
    <property type="match status" value="1"/>
</dbReference>
<comment type="caution">
    <text evidence="7">The sequence shown here is derived from an EMBL/GenBank/DDBJ whole genome shotgun (WGS) entry which is preliminary data.</text>
</comment>
<keyword evidence="3" id="KW-0677">Repeat</keyword>
<sequence>MHFDGTNYETLLSQQMGTVFALDHDPVENKVYFAHTALKWIERANMDGSQRERLIEEAVDVPEGLAVNWIDRKLYWTDRGKSLIEGSDLSGKHREIIIKEDISQPRGIAVHPMAKRLFWTDMGINPRIESSSLQGIGRLVIASSELVWPSGITIDFLTDKLYWCDAKQSVIEMANLDGSKRQRLAQNDVGRPFAVAVFGDNVWFSDWTVPSVIRVNKRTGKNREQIPAYIKMEAVNIFAKRSLELFSVCVVKVL</sequence>
<dbReference type="EMBL" id="JACAGC010000004">
    <property type="protein sequence ID" value="KAF6371649.1"/>
    <property type="molecule type" value="Genomic_DNA"/>
</dbReference>